<keyword evidence="4" id="KW-1185">Reference proteome</keyword>
<feature type="transmembrane region" description="Helical" evidence="2">
    <location>
        <begin position="20"/>
        <end position="39"/>
    </location>
</feature>
<sequence>MSHEPPLLPTAAANTKVGWLICRVLVFLAIFSGTALSAWQLGTLYQDDLGDLVQRPGRTTALQHEDLPEQAVPPNTSPPADLPEESMRTPTYTTQLPVCNPFQLPGYLGHENEPKWHPLFLEEGRGGSDVVVGALGARCRTVLFVGDSFDRIFIDGTCRLAHSTPLQNRSLDYKPLDTKLEGQPHICHLTAHNATILNLFHFGVNERPIPNFLRHRLPTEPWRAENRIKLMKRFMRMSGVAEPDFIVVHSGYWDAKAKYLSTGSPANYTFEGEDVALWMHRVRRKLLSPVRSVWPRAHLAWRTAPAASATYRWLPNSALATRNLNQAARVMMLAERVEVLDWAETVADRWDMVAGDGIHQNDLGCKVLLRMLLEKMERDFGDGGKRLRGDIV</sequence>
<feature type="region of interest" description="Disordered" evidence="1">
    <location>
        <begin position="63"/>
        <end position="87"/>
    </location>
</feature>
<keyword evidence="2" id="KW-1133">Transmembrane helix</keyword>
<keyword evidence="2" id="KW-0812">Transmembrane</keyword>
<reference evidence="4" key="1">
    <citation type="journal article" date="2018" name="Nat. Microbiol.">
        <title>Leveraging single-cell genomics to expand the fungal tree of life.</title>
        <authorList>
            <person name="Ahrendt S.R."/>
            <person name="Quandt C.A."/>
            <person name="Ciobanu D."/>
            <person name="Clum A."/>
            <person name="Salamov A."/>
            <person name="Andreopoulos B."/>
            <person name="Cheng J.F."/>
            <person name="Woyke T."/>
            <person name="Pelin A."/>
            <person name="Henrissat B."/>
            <person name="Reynolds N.K."/>
            <person name="Benny G.L."/>
            <person name="Smith M.E."/>
            <person name="James T.Y."/>
            <person name="Grigoriev I.V."/>
        </authorList>
    </citation>
    <scope>NUCLEOTIDE SEQUENCE [LARGE SCALE GENOMIC DNA]</scope>
</reference>
<proteinExistence type="predicted"/>
<name>A0A4P9WHF1_9FUNG</name>
<organism evidence="3 4">
    <name type="scientific">Blyttiomyces helicus</name>
    <dbReference type="NCBI Taxonomy" id="388810"/>
    <lineage>
        <taxon>Eukaryota</taxon>
        <taxon>Fungi</taxon>
        <taxon>Fungi incertae sedis</taxon>
        <taxon>Chytridiomycota</taxon>
        <taxon>Chytridiomycota incertae sedis</taxon>
        <taxon>Chytridiomycetes</taxon>
        <taxon>Chytridiomycetes incertae sedis</taxon>
        <taxon>Blyttiomyces</taxon>
    </lineage>
</organism>
<evidence type="ECO:0000313" key="4">
    <source>
        <dbReference type="Proteomes" id="UP000269721"/>
    </source>
</evidence>
<dbReference type="OrthoDB" id="2112097at2759"/>
<evidence type="ECO:0000256" key="2">
    <source>
        <dbReference type="SAM" id="Phobius"/>
    </source>
</evidence>
<evidence type="ECO:0000256" key="1">
    <source>
        <dbReference type="SAM" id="MobiDB-lite"/>
    </source>
</evidence>
<dbReference type="AlphaFoldDB" id="A0A4P9WHF1"/>
<keyword evidence="2" id="KW-0472">Membrane</keyword>
<protein>
    <submittedName>
        <fullName evidence="3">Uncharacterized protein</fullName>
    </submittedName>
</protein>
<gene>
    <name evidence="3" type="ORF">BDK51DRAFT_25494</name>
</gene>
<dbReference type="Gene3D" id="3.40.50.1110">
    <property type="entry name" value="SGNH hydrolase"/>
    <property type="match status" value="1"/>
</dbReference>
<accession>A0A4P9WHF1</accession>
<dbReference type="Proteomes" id="UP000269721">
    <property type="component" value="Unassembled WGS sequence"/>
</dbReference>
<dbReference type="SUPFAM" id="SSF52266">
    <property type="entry name" value="SGNH hydrolase"/>
    <property type="match status" value="1"/>
</dbReference>
<dbReference type="EMBL" id="KZ995519">
    <property type="protein sequence ID" value="RKO90510.1"/>
    <property type="molecule type" value="Genomic_DNA"/>
</dbReference>
<dbReference type="InterPro" id="IPR036514">
    <property type="entry name" value="SGNH_hydro_sf"/>
</dbReference>
<evidence type="ECO:0000313" key="3">
    <source>
        <dbReference type="EMBL" id="RKO90510.1"/>
    </source>
</evidence>